<evidence type="ECO:0000313" key="3">
    <source>
        <dbReference type="Proteomes" id="UP000594778"/>
    </source>
</evidence>
<proteinExistence type="predicted"/>
<evidence type="ECO:0000256" key="1">
    <source>
        <dbReference type="SAM" id="Phobius"/>
    </source>
</evidence>
<accession>A0A7T2W1Z2</accession>
<gene>
    <name evidence="2" type="ORF">I6G66_06250</name>
</gene>
<keyword evidence="1" id="KW-0812">Transmembrane</keyword>
<keyword evidence="1" id="KW-1133">Transmembrane helix</keyword>
<evidence type="ECO:0000313" key="2">
    <source>
        <dbReference type="EMBL" id="QPS09620.1"/>
    </source>
</evidence>
<sequence length="72" mass="7910">MKYVVYAGAVFGVFFMLGTIGVKGAPQEAALAAMACASCIIPYVVFRVRQASVEEEQRKKIIELLRVISQDK</sequence>
<dbReference type="AlphaFoldDB" id="A0A7T2W1Z2"/>
<dbReference type="RefSeq" id="WP_062794145.1">
    <property type="nucleotide sequence ID" value="NZ_CAGKLB010000009.1"/>
</dbReference>
<dbReference type="EMBL" id="CP065668">
    <property type="protein sequence ID" value="QPS09620.1"/>
    <property type="molecule type" value="Genomic_DNA"/>
</dbReference>
<feature type="transmembrane region" description="Helical" evidence="1">
    <location>
        <begin position="29"/>
        <end position="48"/>
    </location>
</feature>
<organism evidence="2 3">
    <name type="scientific">Delftia acidovorans</name>
    <name type="common">Pseudomonas acidovorans</name>
    <name type="synonym">Comamonas acidovorans</name>
    <dbReference type="NCBI Taxonomy" id="80866"/>
    <lineage>
        <taxon>Bacteria</taxon>
        <taxon>Pseudomonadati</taxon>
        <taxon>Pseudomonadota</taxon>
        <taxon>Betaproteobacteria</taxon>
        <taxon>Burkholderiales</taxon>
        <taxon>Comamonadaceae</taxon>
        <taxon>Delftia</taxon>
    </lineage>
</organism>
<keyword evidence="1" id="KW-0472">Membrane</keyword>
<name>A0A7T2W1Z2_DELAC</name>
<feature type="transmembrane region" description="Helical" evidence="1">
    <location>
        <begin position="5"/>
        <end position="23"/>
    </location>
</feature>
<dbReference type="Proteomes" id="UP000594778">
    <property type="component" value="Chromosome"/>
</dbReference>
<protein>
    <submittedName>
        <fullName evidence="2">Uncharacterized protein</fullName>
    </submittedName>
</protein>
<reference evidence="2 3" key="1">
    <citation type="submission" date="2020-12" db="EMBL/GenBank/DDBJ databases">
        <title>FDA dAtabase for Regulatory Grade micrObial Sequences (FDA-ARGOS): Supporting development and validation of Infectious Disease Dx tests.</title>
        <authorList>
            <person name="Sproer C."/>
            <person name="Gronow S."/>
            <person name="Severitt S."/>
            <person name="Schroder I."/>
            <person name="Tallon L."/>
            <person name="Sadzewicz L."/>
            <person name="Zhao X."/>
            <person name="Boylan J."/>
            <person name="Ott S."/>
            <person name="Bowen H."/>
            <person name="Vavikolanu K."/>
            <person name="Mehta A."/>
            <person name="Aluvathingal J."/>
            <person name="Nadendla S."/>
            <person name="Lowell S."/>
            <person name="Myers T."/>
            <person name="Yan Y."/>
            <person name="Sichtig H."/>
        </authorList>
    </citation>
    <scope>NUCLEOTIDE SEQUENCE [LARGE SCALE GENOMIC DNA]</scope>
    <source>
        <strain evidence="2 3">FDAARGOS_909</strain>
    </source>
</reference>